<protein>
    <submittedName>
        <fullName evidence="1">Uncharacterized protein</fullName>
    </submittedName>
</protein>
<sequence length="194" mass="21807">MEAVLHFAHNADSEAEVSYLRNLPILKVLQQENVEVTDWDELLASAPSGEDSLFWCLGYAGTLCALDATDFDSWFVYCLTVVDSALEACKIENAPDERKNLLALGLAARTFNFSANPVTRQLKCGDTLRSAGEYVCSEDADIFAMWYVLRTLTEYLRLDFNNNLRALTSALGTMNKIRARYTRIVERLPKMDAC</sequence>
<accession>A0A329UIB4</accession>
<evidence type="ECO:0000313" key="2">
    <source>
        <dbReference type="Proteomes" id="UP000251281"/>
    </source>
</evidence>
<gene>
    <name evidence="1" type="ORF">C4N24_00945</name>
</gene>
<evidence type="ECO:0000313" key="1">
    <source>
        <dbReference type="EMBL" id="RAW60704.1"/>
    </source>
</evidence>
<dbReference type="EMBL" id="PRLD01000001">
    <property type="protein sequence ID" value="RAW60704.1"/>
    <property type="molecule type" value="Genomic_DNA"/>
</dbReference>
<reference evidence="1 2" key="1">
    <citation type="submission" date="2018-02" db="EMBL/GenBank/DDBJ databases">
        <title>Complete genome sequencing of Faecalibacterium prausnitzii strains isolated from the human gut.</title>
        <authorList>
            <person name="Fitzgerald B.C."/>
            <person name="Shkoporov A.N."/>
            <person name="Ross P.R."/>
            <person name="Hill C."/>
        </authorList>
    </citation>
    <scope>NUCLEOTIDE SEQUENCE [LARGE SCALE GENOMIC DNA]</scope>
    <source>
        <strain evidence="1 2">APC923/51-1</strain>
    </source>
</reference>
<dbReference type="Proteomes" id="UP000251281">
    <property type="component" value="Unassembled WGS sequence"/>
</dbReference>
<name>A0A329UIB4_9FIRM</name>
<dbReference type="AlphaFoldDB" id="A0A329UIB4"/>
<proteinExistence type="predicted"/>
<comment type="caution">
    <text evidence="1">The sequence shown here is derived from an EMBL/GenBank/DDBJ whole genome shotgun (WGS) entry which is preliminary data.</text>
</comment>
<dbReference type="RefSeq" id="WP_112089928.1">
    <property type="nucleotide sequence ID" value="NZ_PRLD01000001.1"/>
</dbReference>
<organism evidence="1 2">
    <name type="scientific">Faecalibacterium prausnitzii</name>
    <dbReference type="NCBI Taxonomy" id="853"/>
    <lineage>
        <taxon>Bacteria</taxon>
        <taxon>Bacillati</taxon>
        <taxon>Bacillota</taxon>
        <taxon>Clostridia</taxon>
        <taxon>Eubacteriales</taxon>
        <taxon>Oscillospiraceae</taxon>
        <taxon>Faecalibacterium</taxon>
    </lineage>
</organism>